<reference evidence="1 2" key="1">
    <citation type="submission" date="2016-06" db="EMBL/GenBank/DDBJ databases">
        <title>First insights into the genetic diversity and population structure of in the Bacillus cereus group bacteria from diverse marine environments.</title>
        <authorList>
            <person name="Liu Y."/>
            <person name="Lai Q."/>
            <person name="Shao Z."/>
        </authorList>
    </citation>
    <scope>NUCLEOTIDE SEQUENCE [LARGE SCALE GENOMIC DNA]</scope>
    <source>
        <strain evidence="1 2">NH24A2</strain>
    </source>
</reference>
<evidence type="ECO:0000313" key="2">
    <source>
        <dbReference type="Proteomes" id="UP000182788"/>
    </source>
</evidence>
<dbReference type="AlphaFoldDB" id="A0A1J9UUS4"/>
<dbReference type="Proteomes" id="UP000182788">
    <property type="component" value="Unassembled WGS sequence"/>
</dbReference>
<gene>
    <name evidence="1" type="ORF">BAU28_19700</name>
</gene>
<name>A0A1J9UUS4_9BACI</name>
<evidence type="ECO:0000313" key="1">
    <source>
        <dbReference type="EMBL" id="OJD82606.1"/>
    </source>
</evidence>
<proteinExistence type="predicted"/>
<protein>
    <submittedName>
        <fullName evidence="1">Uncharacterized protein</fullName>
    </submittedName>
</protein>
<dbReference type="EMBL" id="MAOI01000004">
    <property type="protein sequence ID" value="OJD82606.1"/>
    <property type="molecule type" value="Genomic_DNA"/>
</dbReference>
<sequence>MLAFSIAKSIPSQIEAMYIVKNTTCFPEQIWLKSSEMYPLMVWDYCLKSHSIKNLCADFKQM</sequence>
<accession>A0A1J9UUS4</accession>
<organism evidence="1 2">
    <name type="scientific">Bacillus paramycoides</name>
    <dbReference type="NCBI Taxonomy" id="2026194"/>
    <lineage>
        <taxon>Bacteria</taxon>
        <taxon>Bacillati</taxon>
        <taxon>Bacillota</taxon>
        <taxon>Bacilli</taxon>
        <taxon>Bacillales</taxon>
        <taxon>Bacillaceae</taxon>
        <taxon>Bacillus</taxon>
        <taxon>Bacillus cereus group</taxon>
    </lineage>
</organism>
<comment type="caution">
    <text evidence="1">The sequence shown here is derived from an EMBL/GenBank/DDBJ whole genome shotgun (WGS) entry which is preliminary data.</text>
</comment>